<dbReference type="AlphaFoldDB" id="A0A1H1X497"/>
<keyword evidence="1" id="KW-0472">Membrane</keyword>
<evidence type="ECO:0000313" key="2">
    <source>
        <dbReference type="EMBL" id="SDT03890.1"/>
    </source>
</evidence>
<keyword evidence="1" id="KW-1133">Transmembrane helix</keyword>
<protein>
    <submittedName>
        <fullName evidence="2">Uncharacterized protein</fullName>
    </submittedName>
</protein>
<dbReference type="Proteomes" id="UP000198963">
    <property type="component" value="Chromosome I"/>
</dbReference>
<feature type="transmembrane region" description="Helical" evidence="1">
    <location>
        <begin position="6"/>
        <end position="25"/>
    </location>
</feature>
<accession>A0A1H1X497</accession>
<organism evidence="2 3">
    <name type="scientific">Winogradskyella sediminis</name>
    <dbReference type="NCBI Taxonomy" id="1382466"/>
    <lineage>
        <taxon>Bacteria</taxon>
        <taxon>Pseudomonadati</taxon>
        <taxon>Bacteroidota</taxon>
        <taxon>Flavobacteriia</taxon>
        <taxon>Flavobacteriales</taxon>
        <taxon>Flavobacteriaceae</taxon>
        <taxon>Winogradskyella</taxon>
    </lineage>
</organism>
<keyword evidence="3" id="KW-1185">Reference proteome</keyword>
<keyword evidence="1" id="KW-0812">Transmembrane</keyword>
<feature type="transmembrane region" description="Helical" evidence="1">
    <location>
        <begin position="37"/>
        <end position="61"/>
    </location>
</feature>
<evidence type="ECO:0000313" key="3">
    <source>
        <dbReference type="Proteomes" id="UP000198963"/>
    </source>
</evidence>
<sequence>MNTNKLLITSLLLAFIAGLMVFIKLSHYFWTTKFDALIYLAIILVLIAILSALTAFVQSSIQFYTTQKFEWNWLFSCILVLLFAIGFTYYLMNN</sequence>
<dbReference type="EMBL" id="LT629774">
    <property type="protein sequence ID" value="SDT03890.1"/>
    <property type="molecule type" value="Genomic_DNA"/>
</dbReference>
<name>A0A1H1X497_9FLAO</name>
<reference evidence="2 3" key="1">
    <citation type="submission" date="2016-10" db="EMBL/GenBank/DDBJ databases">
        <authorList>
            <person name="Varghese N."/>
            <person name="Submissions S."/>
        </authorList>
    </citation>
    <scope>NUCLEOTIDE SEQUENCE [LARGE SCALE GENOMIC DNA]</scope>
    <source>
        <strain evidence="2 3">RHA_55</strain>
    </source>
</reference>
<evidence type="ECO:0000256" key="1">
    <source>
        <dbReference type="SAM" id="Phobius"/>
    </source>
</evidence>
<proteinExistence type="predicted"/>
<gene>
    <name evidence="2" type="ORF">SAMN04489797_3087</name>
</gene>
<dbReference type="RefSeq" id="WP_092447527.1">
    <property type="nucleotide sequence ID" value="NZ_JBLXAG010000006.1"/>
</dbReference>
<feature type="transmembrane region" description="Helical" evidence="1">
    <location>
        <begin position="73"/>
        <end position="92"/>
    </location>
</feature>